<accession>A0A1H8W5G8</accession>
<evidence type="ECO:0000313" key="1">
    <source>
        <dbReference type="EMBL" id="SEP22894.1"/>
    </source>
</evidence>
<protein>
    <submittedName>
        <fullName evidence="1">Uncharacterized protein</fullName>
    </submittedName>
</protein>
<name>A0A1H8W5G8_9FIRM</name>
<gene>
    <name evidence="1" type="ORF">SAMN04490178_11450</name>
</gene>
<organism evidence="1 2">
    <name type="scientific">Propionispora vibrioides</name>
    <dbReference type="NCBI Taxonomy" id="112903"/>
    <lineage>
        <taxon>Bacteria</taxon>
        <taxon>Bacillati</taxon>
        <taxon>Bacillota</taxon>
        <taxon>Negativicutes</taxon>
        <taxon>Selenomonadales</taxon>
        <taxon>Sporomusaceae</taxon>
        <taxon>Propionispora</taxon>
    </lineage>
</organism>
<keyword evidence="2" id="KW-1185">Reference proteome</keyword>
<evidence type="ECO:0000313" key="2">
    <source>
        <dbReference type="Proteomes" id="UP000198847"/>
    </source>
</evidence>
<dbReference type="AlphaFoldDB" id="A0A1H8W5G8"/>
<dbReference type="Proteomes" id="UP000198847">
    <property type="component" value="Unassembled WGS sequence"/>
</dbReference>
<sequence length="36" mass="4383">MQNKVEPESLNLDFRVLLYFQALKVWHDFFNTVLNI</sequence>
<dbReference type="EMBL" id="FODY01000014">
    <property type="protein sequence ID" value="SEP22894.1"/>
    <property type="molecule type" value="Genomic_DNA"/>
</dbReference>
<proteinExistence type="predicted"/>
<reference evidence="1 2" key="1">
    <citation type="submission" date="2016-10" db="EMBL/GenBank/DDBJ databases">
        <authorList>
            <person name="de Groot N.N."/>
        </authorList>
    </citation>
    <scope>NUCLEOTIDE SEQUENCE [LARGE SCALE GENOMIC DNA]</scope>
    <source>
        <strain evidence="1 2">DSM 13305</strain>
    </source>
</reference>